<evidence type="ECO:0000256" key="3">
    <source>
        <dbReference type="ARBA" id="ARBA00023224"/>
    </source>
</evidence>
<evidence type="ECO:0000259" key="8">
    <source>
        <dbReference type="PROSITE" id="PS50885"/>
    </source>
</evidence>
<evidence type="ECO:0000256" key="5">
    <source>
        <dbReference type="PROSITE-ProRule" id="PRU00284"/>
    </source>
</evidence>
<dbReference type="PANTHER" id="PTHR32089:SF112">
    <property type="entry name" value="LYSOZYME-LIKE PROTEIN-RELATED"/>
    <property type="match status" value="1"/>
</dbReference>
<sequence length="600" mass="61817">MRTPLRLRLGAKLGLAFAGVLVVMLASLVIVLHKSSQASGAYERAIGWKTALEGAADQADGTRQQQAAQALYVATGELRYKREWEEGVAAGERGGAAVEKLHDPVVTKLAAGATAADHNHDETVNTKLFPAMASGDTAAAHAALTLADKYVRVPLKAQEQIRAYVQKRQDADIATAKSAADAARTFGLMAGLLATLFAAGIVFLVSRGIRRSAAQVLDRLNLLESHDAAELEEGLNAVAGGDLTRAVLADTPAIEAPGGDEIGDIARATNGIRERLHVSVDSYNDMRGRLSELIGEVAGSSNSVAAASRQMATTSQEAGAAVGEIANAVGEVASGAERQARSVEAVRDIASEAAAVARESVLRAREAARAADAARGVARAGAVTAQEAFDAMTGVQRSSKDVTSAIQDLAVRSGEIESIVETIAALAAQTNLLALNAAIEAARAGEQGRGFAVVAEEVRKLAEGSQAAAGSIAELIAQIQQETARVVGVVEGGAERTEAGARTVAQARDAFADIEAAVVDVTTRVEEIADAVERISDGTGRIQTDVGEVAAVAEQSSASAEQVTATTEETSASTQEIAASAQELAATATRLDGLVGSFRF</sequence>
<dbReference type="CDD" id="cd06225">
    <property type="entry name" value="HAMP"/>
    <property type="match status" value="1"/>
</dbReference>
<dbReference type="RefSeq" id="WP_270043789.1">
    <property type="nucleotide sequence ID" value="NZ_JAPDOD010000035.1"/>
</dbReference>
<feature type="domain" description="HAMP" evidence="8">
    <location>
        <begin position="230"/>
        <end position="281"/>
    </location>
</feature>
<dbReference type="AlphaFoldDB" id="A0A9X3S3E3"/>
<feature type="transmembrane region" description="Helical" evidence="6">
    <location>
        <begin position="12"/>
        <end position="32"/>
    </location>
</feature>
<evidence type="ECO:0000256" key="4">
    <source>
        <dbReference type="ARBA" id="ARBA00029447"/>
    </source>
</evidence>
<dbReference type="InterPro" id="IPR003660">
    <property type="entry name" value="HAMP_dom"/>
</dbReference>
<feature type="domain" description="Methyl-accepting transducer" evidence="7">
    <location>
        <begin position="314"/>
        <end position="571"/>
    </location>
</feature>
<name>A0A9X3S3E3_9ACTN</name>
<dbReference type="GO" id="GO:0016020">
    <property type="term" value="C:membrane"/>
    <property type="evidence" value="ECO:0007669"/>
    <property type="project" value="InterPro"/>
</dbReference>
<gene>
    <name evidence="9" type="ORF">OM076_29970</name>
</gene>
<accession>A0A9X3S3E3</accession>
<dbReference type="Pfam" id="PF00015">
    <property type="entry name" value="MCPsignal"/>
    <property type="match status" value="1"/>
</dbReference>
<dbReference type="EMBL" id="JAPDOD010000035">
    <property type="protein sequence ID" value="MDA0164534.1"/>
    <property type="molecule type" value="Genomic_DNA"/>
</dbReference>
<organism evidence="9 10">
    <name type="scientific">Solirubrobacter ginsenosidimutans</name>
    <dbReference type="NCBI Taxonomy" id="490573"/>
    <lineage>
        <taxon>Bacteria</taxon>
        <taxon>Bacillati</taxon>
        <taxon>Actinomycetota</taxon>
        <taxon>Thermoleophilia</taxon>
        <taxon>Solirubrobacterales</taxon>
        <taxon>Solirubrobacteraceae</taxon>
        <taxon>Solirubrobacter</taxon>
    </lineage>
</organism>
<feature type="transmembrane region" description="Helical" evidence="6">
    <location>
        <begin position="186"/>
        <end position="205"/>
    </location>
</feature>
<dbReference type="Proteomes" id="UP001149140">
    <property type="component" value="Unassembled WGS sequence"/>
</dbReference>
<evidence type="ECO:0000313" key="9">
    <source>
        <dbReference type="EMBL" id="MDA0164534.1"/>
    </source>
</evidence>
<reference evidence="9" key="1">
    <citation type="submission" date="2022-10" db="EMBL/GenBank/DDBJ databases">
        <title>The WGS of Solirubrobacter ginsenosidimutans DSM 21036.</title>
        <authorList>
            <person name="Jiang Z."/>
        </authorList>
    </citation>
    <scope>NUCLEOTIDE SEQUENCE</scope>
    <source>
        <strain evidence="9">DSM 21036</strain>
    </source>
</reference>
<dbReference type="InterPro" id="IPR004089">
    <property type="entry name" value="MCPsignal_dom"/>
</dbReference>
<keyword evidence="10" id="KW-1185">Reference proteome</keyword>
<keyword evidence="2 6" id="KW-1133">Transmembrane helix</keyword>
<keyword evidence="3 5" id="KW-0807">Transducer</keyword>
<keyword evidence="1 6" id="KW-0812">Transmembrane</keyword>
<comment type="similarity">
    <text evidence="4">Belongs to the methyl-accepting chemotaxis (MCP) protein family.</text>
</comment>
<dbReference type="PROSITE" id="PS50111">
    <property type="entry name" value="CHEMOTAXIS_TRANSDUC_2"/>
    <property type="match status" value="1"/>
</dbReference>
<dbReference type="SUPFAM" id="SSF58104">
    <property type="entry name" value="Methyl-accepting chemotaxis protein (MCP) signaling domain"/>
    <property type="match status" value="1"/>
</dbReference>
<dbReference type="SMART" id="SM00283">
    <property type="entry name" value="MA"/>
    <property type="match status" value="1"/>
</dbReference>
<dbReference type="PROSITE" id="PS50885">
    <property type="entry name" value="HAMP"/>
    <property type="match status" value="1"/>
</dbReference>
<dbReference type="Gene3D" id="1.10.287.950">
    <property type="entry name" value="Methyl-accepting chemotaxis protein"/>
    <property type="match status" value="1"/>
</dbReference>
<evidence type="ECO:0000259" key="7">
    <source>
        <dbReference type="PROSITE" id="PS50111"/>
    </source>
</evidence>
<evidence type="ECO:0000256" key="2">
    <source>
        <dbReference type="ARBA" id="ARBA00022989"/>
    </source>
</evidence>
<evidence type="ECO:0000256" key="1">
    <source>
        <dbReference type="ARBA" id="ARBA00022692"/>
    </source>
</evidence>
<dbReference type="GO" id="GO:0007165">
    <property type="term" value="P:signal transduction"/>
    <property type="evidence" value="ECO:0007669"/>
    <property type="project" value="UniProtKB-KW"/>
</dbReference>
<protein>
    <submittedName>
        <fullName evidence="9">Methyl-accepting chemotaxis protein</fullName>
    </submittedName>
</protein>
<comment type="caution">
    <text evidence="9">The sequence shown here is derived from an EMBL/GenBank/DDBJ whole genome shotgun (WGS) entry which is preliminary data.</text>
</comment>
<keyword evidence="6" id="KW-0472">Membrane</keyword>
<evidence type="ECO:0000256" key="6">
    <source>
        <dbReference type="SAM" id="Phobius"/>
    </source>
</evidence>
<dbReference type="PANTHER" id="PTHR32089">
    <property type="entry name" value="METHYL-ACCEPTING CHEMOTAXIS PROTEIN MCPB"/>
    <property type="match status" value="1"/>
</dbReference>
<proteinExistence type="inferred from homology"/>
<evidence type="ECO:0000313" key="10">
    <source>
        <dbReference type="Proteomes" id="UP001149140"/>
    </source>
</evidence>